<dbReference type="AlphaFoldDB" id="A0A0A9BLP4"/>
<dbReference type="EMBL" id="GBRH01234822">
    <property type="protein sequence ID" value="JAD63073.1"/>
    <property type="molecule type" value="Transcribed_RNA"/>
</dbReference>
<accession>A0A0A9BLP4</accession>
<organism evidence="1">
    <name type="scientific">Arundo donax</name>
    <name type="common">Giant reed</name>
    <name type="synonym">Donax arundinaceus</name>
    <dbReference type="NCBI Taxonomy" id="35708"/>
    <lineage>
        <taxon>Eukaryota</taxon>
        <taxon>Viridiplantae</taxon>
        <taxon>Streptophyta</taxon>
        <taxon>Embryophyta</taxon>
        <taxon>Tracheophyta</taxon>
        <taxon>Spermatophyta</taxon>
        <taxon>Magnoliopsida</taxon>
        <taxon>Liliopsida</taxon>
        <taxon>Poales</taxon>
        <taxon>Poaceae</taxon>
        <taxon>PACMAD clade</taxon>
        <taxon>Arundinoideae</taxon>
        <taxon>Arundineae</taxon>
        <taxon>Arundo</taxon>
    </lineage>
</organism>
<reference evidence="1" key="2">
    <citation type="journal article" date="2015" name="Data Brief">
        <title>Shoot transcriptome of the giant reed, Arundo donax.</title>
        <authorList>
            <person name="Barrero R.A."/>
            <person name="Guerrero F.D."/>
            <person name="Moolhuijzen P."/>
            <person name="Goolsby J.A."/>
            <person name="Tidwell J."/>
            <person name="Bellgard S.E."/>
            <person name="Bellgard M.I."/>
        </authorList>
    </citation>
    <scope>NUCLEOTIDE SEQUENCE</scope>
    <source>
        <tissue evidence="1">Shoot tissue taken approximately 20 cm above the soil surface</tissue>
    </source>
</reference>
<reference evidence="1" key="1">
    <citation type="submission" date="2014-09" db="EMBL/GenBank/DDBJ databases">
        <authorList>
            <person name="Magalhaes I.L.F."/>
            <person name="Oliveira U."/>
            <person name="Santos F.R."/>
            <person name="Vidigal T.H.D.A."/>
            <person name="Brescovit A.D."/>
            <person name="Santos A.J."/>
        </authorList>
    </citation>
    <scope>NUCLEOTIDE SEQUENCE</scope>
    <source>
        <tissue evidence="1">Shoot tissue taken approximately 20 cm above the soil surface</tissue>
    </source>
</reference>
<name>A0A0A9BLP4_ARUDO</name>
<sequence>MIVLRLHVDYVIVLYLRFKSHITFS</sequence>
<protein>
    <submittedName>
        <fullName evidence="1">Uncharacterized protein</fullName>
    </submittedName>
</protein>
<proteinExistence type="predicted"/>
<evidence type="ECO:0000313" key="1">
    <source>
        <dbReference type="EMBL" id="JAD63073.1"/>
    </source>
</evidence>